<dbReference type="PRINTS" id="PR01217">
    <property type="entry name" value="PRICHEXTENSN"/>
</dbReference>
<sequence>MEQAAAVIKANDAQVVFLVPQTEAAAVEKWKLFNEQYLGQPTSFLQFISSDSSNIVEVILQAVSEVSNYICFGTTTPAPVTTAGSTETTPAPTTTTPAPTTTTPAPTTTTPAPTTTTPAPTTTTPAPTTTTPAPTTTTPAPATTTPAPATTTPAPTTTPPSECECDGQNECACVPALVVKVNNRPKKLSIDYEK</sequence>
<name>A0A023BCA5_GRENI</name>
<gene>
    <name evidence="2" type="ORF">GNI_018460</name>
</gene>
<dbReference type="Proteomes" id="UP000019763">
    <property type="component" value="Unassembled WGS sequence"/>
</dbReference>
<organism evidence="2 3">
    <name type="scientific">Gregarina niphandrodes</name>
    <name type="common">Septate eugregarine</name>
    <dbReference type="NCBI Taxonomy" id="110365"/>
    <lineage>
        <taxon>Eukaryota</taxon>
        <taxon>Sar</taxon>
        <taxon>Alveolata</taxon>
        <taxon>Apicomplexa</taxon>
        <taxon>Conoidasida</taxon>
        <taxon>Gregarinasina</taxon>
        <taxon>Eugregarinorida</taxon>
        <taxon>Gregarinidae</taxon>
        <taxon>Gregarina</taxon>
    </lineage>
</organism>
<dbReference type="InterPro" id="IPR036465">
    <property type="entry name" value="vWFA_dom_sf"/>
</dbReference>
<accession>A0A023BCA5</accession>
<reference evidence="2" key="1">
    <citation type="submission" date="2013-12" db="EMBL/GenBank/DDBJ databases">
        <authorList>
            <person name="Omoto C.K."/>
            <person name="Sibley D."/>
            <person name="Venepally P."/>
            <person name="Hadjithomas M."/>
            <person name="Karamycheva S."/>
            <person name="Brunk B."/>
            <person name="Roos D."/>
            <person name="Caler E."/>
            <person name="Lorenzi H."/>
        </authorList>
    </citation>
    <scope>NUCLEOTIDE SEQUENCE</scope>
</reference>
<feature type="compositionally biased region" description="Low complexity" evidence="1">
    <location>
        <begin position="76"/>
        <end position="155"/>
    </location>
</feature>
<evidence type="ECO:0000256" key="1">
    <source>
        <dbReference type="SAM" id="MobiDB-lite"/>
    </source>
</evidence>
<evidence type="ECO:0000313" key="2">
    <source>
        <dbReference type="EMBL" id="EZG81704.1"/>
    </source>
</evidence>
<evidence type="ECO:0000313" key="3">
    <source>
        <dbReference type="Proteomes" id="UP000019763"/>
    </source>
</evidence>
<proteinExistence type="predicted"/>
<dbReference type="VEuPathDB" id="CryptoDB:GNI_018460"/>
<dbReference type="OrthoDB" id="301415at2759"/>
<feature type="region of interest" description="Disordered" evidence="1">
    <location>
        <begin position="76"/>
        <end position="161"/>
    </location>
</feature>
<dbReference type="AlphaFoldDB" id="A0A023BCA5"/>
<protein>
    <submittedName>
        <fullName evidence="2">Uncharacterized protein</fullName>
    </submittedName>
</protein>
<dbReference type="GeneID" id="22910937"/>
<dbReference type="EMBL" id="AFNH02000134">
    <property type="protein sequence ID" value="EZG81704.1"/>
    <property type="molecule type" value="Genomic_DNA"/>
</dbReference>
<comment type="caution">
    <text evidence="2">The sequence shown here is derived from an EMBL/GenBank/DDBJ whole genome shotgun (WGS) entry which is preliminary data.</text>
</comment>
<dbReference type="RefSeq" id="XP_011134210.1">
    <property type="nucleotide sequence ID" value="XM_011135908.1"/>
</dbReference>
<keyword evidence="3" id="KW-1185">Reference proteome</keyword>
<dbReference type="Gene3D" id="3.40.50.410">
    <property type="entry name" value="von Willebrand factor, type A domain"/>
    <property type="match status" value="1"/>
</dbReference>